<dbReference type="Gene3D" id="2.40.30.20">
    <property type="match status" value="1"/>
</dbReference>
<reference evidence="2 3" key="1">
    <citation type="journal article" date="2013" name="Int. J. Syst. Evol. Microbiol.">
        <title>Hoeflea suaedae sp. nov., an endophytic bacterium isolated from the root of the halophyte Suaeda maritima.</title>
        <authorList>
            <person name="Chung E.J."/>
            <person name="Park J.A."/>
            <person name="Pramanik P."/>
            <person name="Bibi F."/>
            <person name="Jeon C.O."/>
            <person name="Chung Y.R."/>
        </authorList>
    </citation>
    <scope>NUCLEOTIDE SEQUENCE [LARGE SCALE GENOMIC DNA]</scope>
    <source>
        <strain evidence="2 3">YC6898</strain>
    </source>
</reference>
<evidence type="ECO:0000259" key="1">
    <source>
        <dbReference type="Pfam" id="PF12708"/>
    </source>
</evidence>
<dbReference type="AlphaFoldDB" id="A0A4V3A715"/>
<dbReference type="OrthoDB" id="8101534at2"/>
<accession>A0A4V3A715</accession>
<dbReference type="InterPro" id="IPR024535">
    <property type="entry name" value="RHGA/B-epi-like_pectate_lyase"/>
</dbReference>
<dbReference type="InterPro" id="IPR012334">
    <property type="entry name" value="Pectin_lyas_fold"/>
</dbReference>
<dbReference type="Proteomes" id="UP000295131">
    <property type="component" value="Unassembled WGS sequence"/>
</dbReference>
<comment type="caution">
    <text evidence="2">The sequence shown here is derived from an EMBL/GenBank/DDBJ whole genome shotgun (WGS) entry which is preliminary data.</text>
</comment>
<organism evidence="2 3">
    <name type="scientific">Pseudohoeflea suaedae</name>
    <dbReference type="NCBI Taxonomy" id="877384"/>
    <lineage>
        <taxon>Bacteria</taxon>
        <taxon>Pseudomonadati</taxon>
        <taxon>Pseudomonadota</taxon>
        <taxon>Alphaproteobacteria</taxon>
        <taxon>Hyphomicrobiales</taxon>
        <taxon>Rhizobiaceae</taxon>
        <taxon>Pseudohoeflea</taxon>
    </lineage>
</organism>
<keyword evidence="3" id="KW-1185">Reference proteome</keyword>
<feature type="domain" description="Rhamnogalacturonase A/B/Epimerase-like pectate lyase" evidence="1">
    <location>
        <begin position="568"/>
        <end position="624"/>
    </location>
</feature>
<name>A0A4V3A715_9HYPH</name>
<dbReference type="EMBL" id="SMSI01000002">
    <property type="protein sequence ID" value="TDH35732.1"/>
    <property type="molecule type" value="Genomic_DNA"/>
</dbReference>
<gene>
    <name evidence="2" type="ORF">E2A64_10370</name>
</gene>
<dbReference type="InterPro" id="IPR023366">
    <property type="entry name" value="ATP_synth_asu-like_sf"/>
</dbReference>
<protein>
    <recommendedName>
        <fullName evidence="1">Rhamnogalacturonase A/B/Epimerase-like pectate lyase domain-containing protein</fullName>
    </recommendedName>
</protein>
<dbReference type="Gene3D" id="2.160.20.10">
    <property type="entry name" value="Single-stranded right-handed beta-helix, Pectin lyase-like"/>
    <property type="match status" value="1"/>
</dbReference>
<sequence length="1074" mass="110863">MTQYVTGGTIAVTNGSATVTGTLTSFQASLVAESSVLYVDTGSDIVPLPIASVESDTSLTLVKPYPGTTDSGLDYVIGRAEAIQQQTALNANKIAILLDNLPVHSTFGKSFDQAPDAEAGRAILGFAGSYTFAFDDGTTMADPGAGTWRANNSTLGSATAIGISALDANGDDQSDFLVSRFLSTSTHKCRIVIAEGGVTTEVLATAITDNGDWLQITLDDATWENAASMALADEDACVFRFAERGDAGEDGADGADGVDGIDGLGWTGGAYNAGTGVVTFASDDGLGFSTGDLRGADGADGADGVDGAPGSSDVVGTSTTSLAIGTGTKTFTIAETNRGWGLGARLRAASDADGANFMEGVVTAYSGTTLELNVDIVGGSGTLADWTINLAGEPGSVAVASVNGQTGVVVLAASDVGAAPYVSTRTALKALDGAVDPFAIFGGSVWEWDASDLSSVLTPSSVTTTAVNSTTETATSTAHGLTTGTSVYPTTSVNGLTAEQFYYIIRVDADNFKLATSFANACAGTAVDLTGTTNFTVKKHVDPIGGVYVSPDVDGAGGAWVRRGSEEINVKYFGATGDGTTDDSAAINAAAAYLKSQISALTTEQWAPVIRFPPAIYRIENTVDLTGIKANSWGIRGAGATIRVAVNGGPGLDFYGSRYYNIEGIEIDGDDIDVPTYGIQAGSVVAAGDNVGEFLFSNVLFNGQFSRAGYYAFGPEVCTYLHCRFYNRYNNSSARSVIQDAANLEDVTSAFIESDHPSPSFHSFNEAIFIGCDFRKQVTGSPIEYMGEGYSNHKFIGCYAASPDGPAIVLTDVQFHKGWGLDLNFENGTDLIYINNDNEELLVDGLRFNSPGGTYTGSVINTSGVANTVTMSNVHLNCGSPRNIAGRIFGTGTSSSPGRMLVTGVIEWATSSLNGDIDLSNCNFNGQVYTPRSETFGAHANAGSYEWIKGPVSSDARIRTLKGYFRVFGSGDSGSPGSYLELRGANSGSSDVGLYAGGDATNINITVRPKGTGVVRLQDSSGNTKVQVNASGVGFYGTNPQAKPTITGSKGGNAALADLLTKLAALGLITDGTT</sequence>
<evidence type="ECO:0000313" key="2">
    <source>
        <dbReference type="EMBL" id="TDH35732.1"/>
    </source>
</evidence>
<proteinExistence type="predicted"/>
<dbReference type="Pfam" id="PF12708">
    <property type="entry name" value="Pect-lyase_RHGA_epim"/>
    <property type="match status" value="1"/>
</dbReference>
<dbReference type="RefSeq" id="WP_133284432.1">
    <property type="nucleotide sequence ID" value="NZ_SMSI01000002.1"/>
</dbReference>
<dbReference type="SUPFAM" id="SSF51126">
    <property type="entry name" value="Pectin lyase-like"/>
    <property type="match status" value="1"/>
</dbReference>
<dbReference type="InterPro" id="IPR011050">
    <property type="entry name" value="Pectin_lyase_fold/virulence"/>
</dbReference>
<evidence type="ECO:0000313" key="3">
    <source>
        <dbReference type="Proteomes" id="UP000295131"/>
    </source>
</evidence>